<evidence type="ECO:0000256" key="3">
    <source>
        <dbReference type="ARBA" id="ARBA00023242"/>
    </source>
</evidence>
<gene>
    <name evidence="6" type="primary">CMTA3</name>
    <name evidence="6" type="ORF">KSP40_PGU014817</name>
</gene>
<evidence type="ECO:0000313" key="7">
    <source>
        <dbReference type="Proteomes" id="UP001412067"/>
    </source>
</evidence>
<comment type="subcellular location">
    <subcellularLocation>
        <location evidence="1">Nucleus</location>
    </subcellularLocation>
</comment>
<dbReference type="Proteomes" id="UP001412067">
    <property type="component" value="Unassembled WGS sequence"/>
</dbReference>
<keyword evidence="7" id="KW-1185">Reference proteome</keyword>
<accession>A0ABR2MZ66</accession>
<keyword evidence="2" id="KW-0804">Transcription</keyword>
<feature type="domain" description="CG-1" evidence="5">
    <location>
        <begin position="129"/>
        <end position="162"/>
    </location>
</feature>
<feature type="region of interest" description="Disordered" evidence="4">
    <location>
        <begin position="99"/>
        <end position="122"/>
    </location>
</feature>
<proteinExistence type="predicted"/>
<keyword evidence="3" id="KW-0539">Nucleus</keyword>
<dbReference type="EMBL" id="JBBWWR010000003">
    <property type="protein sequence ID" value="KAK8969507.1"/>
    <property type="molecule type" value="Genomic_DNA"/>
</dbReference>
<protein>
    <submittedName>
        <fullName evidence="6">Calmodulin-binding transcription activator 3</fullName>
    </submittedName>
</protein>
<evidence type="ECO:0000256" key="2">
    <source>
        <dbReference type="ARBA" id="ARBA00023163"/>
    </source>
</evidence>
<evidence type="ECO:0000259" key="5">
    <source>
        <dbReference type="Pfam" id="PF03859"/>
    </source>
</evidence>
<sequence>MVRAKPVVVGRVLSTMAIGAKPARGGWILPGPGKARRDWELSRGARGPEAPLCIMSFIKIHVYLTKFLKTGPDQTGRSDRSDRRPGNYPVRSMYKNRIIHGPPRSKIGKPGGSTGNPGTVAGYPKPGAGSVDVLHCYYAHGEDNESFQRRSYWMLEEYGSKFLLYSCFLLVLMPTCILSDLVY</sequence>
<evidence type="ECO:0000256" key="4">
    <source>
        <dbReference type="SAM" id="MobiDB-lite"/>
    </source>
</evidence>
<feature type="region of interest" description="Disordered" evidence="4">
    <location>
        <begin position="71"/>
        <end position="90"/>
    </location>
</feature>
<dbReference type="PANTHER" id="PTHR23335">
    <property type="entry name" value="CALMODULIN-BINDING TRANSCRIPTION ACTIVATOR CAMTA"/>
    <property type="match status" value="1"/>
</dbReference>
<comment type="caution">
    <text evidence="6">The sequence shown here is derived from an EMBL/GenBank/DDBJ whole genome shotgun (WGS) entry which is preliminary data.</text>
</comment>
<name>A0ABR2MZ66_9ASPA</name>
<dbReference type="PANTHER" id="PTHR23335:SF1">
    <property type="entry name" value="CALMODULIN-BINDING TRANSCRIPTION ACTIVATOR, ISOFORM F"/>
    <property type="match status" value="1"/>
</dbReference>
<evidence type="ECO:0000256" key="1">
    <source>
        <dbReference type="ARBA" id="ARBA00004123"/>
    </source>
</evidence>
<dbReference type="Pfam" id="PF03859">
    <property type="entry name" value="CG-1"/>
    <property type="match status" value="1"/>
</dbReference>
<feature type="compositionally biased region" description="Basic and acidic residues" evidence="4">
    <location>
        <begin position="76"/>
        <end position="85"/>
    </location>
</feature>
<organism evidence="6 7">
    <name type="scientific">Platanthera guangdongensis</name>
    <dbReference type="NCBI Taxonomy" id="2320717"/>
    <lineage>
        <taxon>Eukaryota</taxon>
        <taxon>Viridiplantae</taxon>
        <taxon>Streptophyta</taxon>
        <taxon>Embryophyta</taxon>
        <taxon>Tracheophyta</taxon>
        <taxon>Spermatophyta</taxon>
        <taxon>Magnoliopsida</taxon>
        <taxon>Liliopsida</taxon>
        <taxon>Asparagales</taxon>
        <taxon>Orchidaceae</taxon>
        <taxon>Orchidoideae</taxon>
        <taxon>Orchideae</taxon>
        <taxon>Orchidinae</taxon>
        <taxon>Platanthera</taxon>
    </lineage>
</organism>
<dbReference type="InterPro" id="IPR005559">
    <property type="entry name" value="CG-1_dom"/>
</dbReference>
<reference evidence="6 7" key="1">
    <citation type="journal article" date="2022" name="Nat. Plants">
        <title>Genomes of leafy and leafless Platanthera orchids illuminate the evolution of mycoheterotrophy.</title>
        <authorList>
            <person name="Li M.H."/>
            <person name="Liu K.W."/>
            <person name="Li Z."/>
            <person name="Lu H.C."/>
            <person name="Ye Q.L."/>
            <person name="Zhang D."/>
            <person name="Wang J.Y."/>
            <person name="Li Y.F."/>
            <person name="Zhong Z.M."/>
            <person name="Liu X."/>
            <person name="Yu X."/>
            <person name="Liu D.K."/>
            <person name="Tu X.D."/>
            <person name="Liu B."/>
            <person name="Hao Y."/>
            <person name="Liao X.Y."/>
            <person name="Jiang Y.T."/>
            <person name="Sun W.H."/>
            <person name="Chen J."/>
            <person name="Chen Y.Q."/>
            <person name="Ai Y."/>
            <person name="Zhai J.W."/>
            <person name="Wu S.S."/>
            <person name="Zhou Z."/>
            <person name="Hsiao Y.Y."/>
            <person name="Wu W.L."/>
            <person name="Chen Y.Y."/>
            <person name="Lin Y.F."/>
            <person name="Hsu J.L."/>
            <person name="Li C.Y."/>
            <person name="Wang Z.W."/>
            <person name="Zhao X."/>
            <person name="Zhong W.Y."/>
            <person name="Ma X.K."/>
            <person name="Ma L."/>
            <person name="Huang J."/>
            <person name="Chen G.Z."/>
            <person name="Huang M.Z."/>
            <person name="Huang L."/>
            <person name="Peng D.H."/>
            <person name="Luo Y.B."/>
            <person name="Zou S.Q."/>
            <person name="Chen S.P."/>
            <person name="Lan S."/>
            <person name="Tsai W.C."/>
            <person name="Van de Peer Y."/>
            <person name="Liu Z.J."/>
        </authorList>
    </citation>
    <scope>NUCLEOTIDE SEQUENCE [LARGE SCALE GENOMIC DNA]</scope>
    <source>
        <strain evidence="6">Lor288</strain>
    </source>
</reference>
<evidence type="ECO:0000313" key="6">
    <source>
        <dbReference type="EMBL" id="KAK8969507.1"/>
    </source>
</evidence>